<evidence type="ECO:0000313" key="2">
    <source>
        <dbReference type="Proteomes" id="UP000830768"/>
    </source>
</evidence>
<dbReference type="EMBL" id="CP090033">
    <property type="protein sequence ID" value="UPK94299.1"/>
    <property type="molecule type" value="Genomic_DNA"/>
</dbReference>
<reference evidence="1" key="1">
    <citation type="submission" date="2021-11" db="EMBL/GenBank/DDBJ databases">
        <title>Fusarium solani-melongenae Genome sequencing and assembly.</title>
        <authorList>
            <person name="Xie S."/>
            <person name="Huang L."/>
            <person name="Zhang X."/>
        </authorList>
    </citation>
    <scope>NUCLEOTIDE SEQUENCE</scope>
    <source>
        <strain evidence="1">CRI 24-3</strain>
    </source>
</reference>
<keyword evidence="2" id="KW-1185">Reference proteome</keyword>
<dbReference type="Proteomes" id="UP000830768">
    <property type="component" value="Chromosome 4"/>
</dbReference>
<name>A0ACD3YZ83_FUSSC</name>
<proteinExistence type="predicted"/>
<sequence length="115" mass="12681">MLSDFDYRIPQSVGLNHQFVGAAVSKASDEDLHGDDLPRKFLARAKVALHIGKILDAMASPDPAQIEEAETSLHRLGAAIRMDRLYMDGLAGEDLKELRSTLESFSTRWKLGGKT</sequence>
<gene>
    <name evidence="1" type="ORF">LCI18_005234</name>
</gene>
<organism evidence="1 2">
    <name type="scientific">Fusarium solani subsp. cucurbitae</name>
    <name type="common">Neocosmosporum cucurbitae</name>
    <dbReference type="NCBI Taxonomy" id="2747967"/>
    <lineage>
        <taxon>Eukaryota</taxon>
        <taxon>Fungi</taxon>
        <taxon>Dikarya</taxon>
        <taxon>Ascomycota</taxon>
        <taxon>Pezizomycotina</taxon>
        <taxon>Sordariomycetes</taxon>
        <taxon>Hypocreomycetidae</taxon>
        <taxon>Hypocreales</taxon>
        <taxon>Nectriaceae</taxon>
        <taxon>Fusarium</taxon>
        <taxon>Fusarium solani species complex</taxon>
    </lineage>
</organism>
<accession>A0ACD3YZ83</accession>
<evidence type="ECO:0000313" key="1">
    <source>
        <dbReference type="EMBL" id="UPK94299.1"/>
    </source>
</evidence>
<protein>
    <submittedName>
        <fullName evidence="1">Uncharacterized protein</fullName>
    </submittedName>
</protein>